<dbReference type="GO" id="GO:0006396">
    <property type="term" value="P:RNA processing"/>
    <property type="evidence" value="ECO:0007669"/>
    <property type="project" value="InterPro"/>
</dbReference>
<keyword evidence="1 4" id="KW-0489">Methyltransferase</keyword>
<evidence type="ECO:0000259" key="3">
    <source>
        <dbReference type="SMART" id="SM00967"/>
    </source>
</evidence>
<dbReference type="EMBL" id="RXFM01000057">
    <property type="protein sequence ID" value="RST65086.1"/>
    <property type="molecule type" value="Genomic_DNA"/>
</dbReference>
<dbReference type="Pfam" id="PF00588">
    <property type="entry name" value="SpoU_methylase"/>
    <property type="match status" value="1"/>
</dbReference>
<dbReference type="GO" id="GO:0003723">
    <property type="term" value="F:RNA binding"/>
    <property type="evidence" value="ECO:0007669"/>
    <property type="project" value="InterPro"/>
</dbReference>
<evidence type="ECO:0000256" key="1">
    <source>
        <dbReference type="ARBA" id="ARBA00022603"/>
    </source>
</evidence>
<dbReference type="GO" id="GO:0005829">
    <property type="term" value="C:cytosol"/>
    <property type="evidence" value="ECO:0007669"/>
    <property type="project" value="TreeGrafter"/>
</dbReference>
<dbReference type="InterPro" id="IPR029026">
    <property type="entry name" value="tRNA_m1G_MTases_N"/>
</dbReference>
<dbReference type="Gene3D" id="3.40.1280.10">
    <property type="match status" value="1"/>
</dbReference>
<dbReference type="AlphaFoldDB" id="A0A429XHD8"/>
<organism evidence="4 5">
    <name type="scientific">Candidatus Aquarickettsia rohweri</name>
    <dbReference type="NCBI Taxonomy" id="2602574"/>
    <lineage>
        <taxon>Bacteria</taxon>
        <taxon>Pseudomonadati</taxon>
        <taxon>Pseudomonadota</taxon>
        <taxon>Alphaproteobacteria</taxon>
        <taxon>Rickettsiales</taxon>
        <taxon>Candidatus Midichloriaceae</taxon>
        <taxon>Candidatus Aquarickettsia</taxon>
    </lineage>
</organism>
<gene>
    <name evidence="4" type="primary">rlmB</name>
    <name evidence="4" type="ORF">EIC27_04450</name>
</gene>
<dbReference type="CDD" id="cd18103">
    <property type="entry name" value="SpoU-like_RlmB"/>
    <property type="match status" value="1"/>
</dbReference>
<evidence type="ECO:0000313" key="5">
    <source>
        <dbReference type="Proteomes" id="UP000279470"/>
    </source>
</evidence>
<dbReference type="InterPro" id="IPR001537">
    <property type="entry name" value="SpoU_MeTrfase"/>
</dbReference>
<evidence type="ECO:0000313" key="4">
    <source>
        <dbReference type="EMBL" id="RST65086.1"/>
    </source>
</evidence>
<dbReference type="InterPro" id="IPR029064">
    <property type="entry name" value="Ribosomal_eL30-like_sf"/>
</dbReference>
<dbReference type="Pfam" id="PF08032">
    <property type="entry name" value="SpoU_sub_bind"/>
    <property type="match status" value="1"/>
</dbReference>
<protein>
    <submittedName>
        <fullName evidence="4">23S rRNA (Guanosine(2251)-2'-O)-methyltransferase RlmB</fullName>
    </submittedName>
</protein>
<dbReference type="NCBIfam" id="TIGR00186">
    <property type="entry name" value="rRNA_methyl_3"/>
    <property type="match status" value="1"/>
</dbReference>
<comment type="caution">
    <text evidence="4">The sequence shown here is derived from an EMBL/GenBank/DDBJ whole genome shotgun (WGS) entry which is preliminary data.</text>
</comment>
<dbReference type="InterPro" id="IPR004441">
    <property type="entry name" value="rRNA_MeTrfase_TrmH"/>
</dbReference>
<reference evidence="5" key="1">
    <citation type="submission" date="2018-11" db="EMBL/GenBank/DDBJ databases">
        <title>Phylogenetic, genomic, and biogeographic characterization of a novel and ubiquitous marine invertebrate-associated Rickettsiales parasite, Candidatus Marinoinvertebrata rohwerii, gen. nov., sp. nov.</title>
        <authorList>
            <person name="Klinges J.G."/>
            <person name="Rosales S.M."/>
            <person name="Mcminds R."/>
            <person name="Shaver E.C."/>
            <person name="Shantz A."/>
            <person name="Peters E.C."/>
            <person name="Burkepile D.E."/>
            <person name="Silliman B.R."/>
            <person name="Vega Thurber R.L."/>
        </authorList>
    </citation>
    <scope>NUCLEOTIDE SEQUENCE [LARGE SCALE GENOMIC DNA]</scope>
    <source>
        <strain evidence="5">a_cerv_44</strain>
    </source>
</reference>
<evidence type="ECO:0000256" key="2">
    <source>
        <dbReference type="ARBA" id="ARBA00022679"/>
    </source>
</evidence>
<dbReference type="Proteomes" id="UP000279470">
    <property type="component" value="Unassembled WGS sequence"/>
</dbReference>
<dbReference type="SUPFAM" id="SSF55315">
    <property type="entry name" value="L30e-like"/>
    <property type="match status" value="1"/>
</dbReference>
<proteinExistence type="predicted"/>
<keyword evidence="5" id="KW-1185">Reference proteome</keyword>
<feature type="domain" description="RNA 2-O ribose methyltransferase substrate binding" evidence="3">
    <location>
        <begin position="15"/>
        <end position="93"/>
    </location>
</feature>
<dbReference type="PANTHER" id="PTHR46429">
    <property type="entry name" value="23S RRNA (GUANOSINE-2'-O-)-METHYLTRANSFERASE RLMB"/>
    <property type="match status" value="1"/>
</dbReference>
<dbReference type="SMART" id="SM00967">
    <property type="entry name" value="SpoU_sub_bind"/>
    <property type="match status" value="1"/>
</dbReference>
<accession>A0A429XHD8</accession>
<dbReference type="PANTHER" id="PTHR46429:SF1">
    <property type="entry name" value="23S RRNA (GUANOSINE-2'-O-)-METHYLTRANSFERASE RLMB"/>
    <property type="match status" value="1"/>
</dbReference>
<dbReference type="RefSeq" id="WP_126044921.1">
    <property type="nucleotide sequence ID" value="NZ_RXFM01000057.1"/>
</dbReference>
<dbReference type="SUPFAM" id="SSF75217">
    <property type="entry name" value="alpha/beta knot"/>
    <property type="match status" value="1"/>
</dbReference>
<sequence>MLKNKKHYLSNYNYWLYGKHPVISAIKNPARKILKLCVTKNTIDFAKKNIGTYIEDKNIKIEILTNIEISSKIGINESIHQGIAIMVKLLKSPSIDNLINNIKSKSIIMCLDQINDPQNIGAIIRSSLAFAADAVITTKDNAPSESASLVKASAGAFELIPYIQVVNMARTLKFLKNQGFWVVSITQNGDNNIGSVAKFNKIALVLGSEGKGIRDINLKQSDVKVKIDMSNKLESLNVSNAAAIILHQLYINFN</sequence>
<keyword evidence="2 4" id="KW-0808">Transferase</keyword>
<dbReference type="InterPro" id="IPR013123">
    <property type="entry name" value="SpoU_subst-bd"/>
</dbReference>
<dbReference type="GO" id="GO:0008173">
    <property type="term" value="F:RNA methyltransferase activity"/>
    <property type="evidence" value="ECO:0007669"/>
    <property type="project" value="InterPro"/>
</dbReference>
<dbReference type="GO" id="GO:0032259">
    <property type="term" value="P:methylation"/>
    <property type="evidence" value="ECO:0007669"/>
    <property type="project" value="UniProtKB-KW"/>
</dbReference>
<dbReference type="Gene3D" id="3.30.1330.30">
    <property type="match status" value="1"/>
</dbReference>
<dbReference type="InterPro" id="IPR029028">
    <property type="entry name" value="Alpha/beta_knot_MTases"/>
</dbReference>
<dbReference type="OrthoDB" id="9785673at2"/>
<name>A0A429XHD8_9RICK</name>